<keyword evidence="3" id="KW-0378">Hydrolase</keyword>
<protein>
    <submittedName>
        <fullName evidence="5">Uncharacterized protein</fullName>
    </submittedName>
</protein>
<dbReference type="GeneID" id="61102844"/>
<sequence>MTSNWLDVALTQLGKTYPSSGAFVAFVMNESSIRADGQTGEWSTALLDLVYDVYELNSVENTRPGDLLFWGIPEQPYSVAIYVGGGHFVSVDENSKRVKMQTLNQNWYPSFTGTVL</sequence>
<dbReference type="Proteomes" id="UP000323274">
    <property type="component" value="Unassembled WGS sequence"/>
</dbReference>
<name>A0A5A5U3G2_LEUCI</name>
<evidence type="ECO:0000313" key="6">
    <source>
        <dbReference type="Proteomes" id="UP000323274"/>
    </source>
</evidence>
<evidence type="ECO:0000256" key="3">
    <source>
        <dbReference type="ARBA" id="ARBA00022801"/>
    </source>
</evidence>
<evidence type="ECO:0000256" key="2">
    <source>
        <dbReference type="ARBA" id="ARBA00022670"/>
    </source>
</evidence>
<dbReference type="GO" id="GO:0008234">
    <property type="term" value="F:cysteine-type peptidase activity"/>
    <property type="evidence" value="ECO:0007669"/>
    <property type="project" value="UniProtKB-KW"/>
</dbReference>
<organism evidence="5 6">
    <name type="scientific">Leuconostoc citreum</name>
    <dbReference type="NCBI Taxonomy" id="33964"/>
    <lineage>
        <taxon>Bacteria</taxon>
        <taxon>Bacillati</taxon>
        <taxon>Bacillota</taxon>
        <taxon>Bacilli</taxon>
        <taxon>Lactobacillales</taxon>
        <taxon>Lactobacillaceae</taxon>
        <taxon>Leuconostoc</taxon>
    </lineage>
</organism>
<gene>
    <name evidence="5" type="ORF">LCIT_18180</name>
</gene>
<evidence type="ECO:0000313" key="5">
    <source>
        <dbReference type="EMBL" id="GDZ84576.1"/>
    </source>
</evidence>
<dbReference type="OMA" id="FWGIPEQ"/>
<comment type="similarity">
    <text evidence="1">Belongs to the peptidase C40 family.</text>
</comment>
<comment type="caution">
    <text evidence="5">The sequence shown here is derived from an EMBL/GenBank/DDBJ whole genome shotgun (WGS) entry which is preliminary data.</text>
</comment>
<dbReference type="RefSeq" id="WP_004901335.1">
    <property type="nucleotide sequence ID" value="NZ_BJJW01000016.1"/>
</dbReference>
<evidence type="ECO:0000256" key="4">
    <source>
        <dbReference type="ARBA" id="ARBA00022807"/>
    </source>
</evidence>
<dbReference type="Gene3D" id="3.90.1720.10">
    <property type="entry name" value="endopeptidase domain like (from Nostoc punctiforme)"/>
    <property type="match status" value="1"/>
</dbReference>
<proteinExistence type="inferred from homology"/>
<dbReference type="Pfam" id="PF00877">
    <property type="entry name" value="NLPC_P60"/>
    <property type="match status" value="1"/>
</dbReference>
<dbReference type="SUPFAM" id="SSF54001">
    <property type="entry name" value="Cysteine proteinases"/>
    <property type="match status" value="1"/>
</dbReference>
<dbReference type="InterPro" id="IPR000064">
    <property type="entry name" value="NLP_P60_dom"/>
</dbReference>
<dbReference type="InterPro" id="IPR038765">
    <property type="entry name" value="Papain-like_cys_pep_sf"/>
</dbReference>
<keyword evidence="4" id="KW-0788">Thiol protease</keyword>
<evidence type="ECO:0000256" key="1">
    <source>
        <dbReference type="ARBA" id="ARBA00007074"/>
    </source>
</evidence>
<dbReference type="EMBL" id="BJJW01000016">
    <property type="protein sequence ID" value="GDZ84576.1"/>
    <property type="molecule type" value="Genomic_DNA"/>
</dbReference>
<dbReference type="GO" id="GO:0006508">
    <property type="term" value="P:proteolysis"/>
    <property type="evidence" value="ECO:0007669"/>
    <property type="project" value="UniProtKB-KW"/>
</dbReference>
<keyword evidence="2" id="KW-0645">Protease</keyword>
<accession>A0A5A5U3G2</accession>
<dbReference type="AlphaFoldDB" id="A0A5A5U3G2"/>
<reference evidence="5 6" key="1">
    <citation type="submission" date="2019-04" db="EMBL/GenBank/DDBJ databases">
        <title>A pseudo-fructophilic Leuconostoc citreum strain F192-5 isolated from peel of satsuma mandarin: the first report for isolation and characterization of strain-dependent fructophilic-like characteristics.</title>
        <authorList>
            <person name="Maeno S."/>
            <person name="Tanizawa Y."/>
            <person name="Kajikawa A."/>
            <person name="Kanesaki Y."/>
            <person name="Kubota E."/>
            <person name="Arita M."/>
            <person name="Leon D."/>
            <person name="Endo A."/>
        </authorList>
    </citation>
    <scope>NUCLEOTIDE SEQUENCE [LARGE SCALE GENOMIC DNA]</scope>
    <source>
        <strain evidence="5 6">F192-5</strain>
    </source>
</reference>